<dbReference type="SMART" id="SM00448">
    <property type="entry name" value="REC"/>
    <property type="match status" value="1"/>
</dbReference>
<dbReference type="Gene3D" id="3.40.50.2300">
    <property type="match status" value="1"/>
</dbReference>
<dbReference type="SUPFAM" id="SSF52172">
    <property type="entry name" value="CheY-like"/>
    <property type="match status" value="1"/>
</dbReference>
<dbReference type="InterPro" id="IPR000792">
    <property type="entry name" value="Tscrpt_reg_LuxR_C"/>
</dbReference>
<dbReference type="GO" id="GO:0003677">
    <property type="term" value="F:DNA binding"/>
    <property type="evidence" value="ECO:0007669"/>
    <property type="project" value="UniProtKB-KW"/>
</dbReference>
<dbReference type="InterPro" id="IPR016032">
    <property type="entry name" value="Sig_transdc_resp-reg_C-effctor"/>
</dbReference>
<dbReference type="InterPro" id="IPR039420">
    <property type="entry name" value="WalR-like"/>
</dbReference>
<comment type="caution">
    <text evidence="6">The sequence shown here is derived from an EMBL/GenBank/DDBJ whole genome shotgun (WGS) entry which is preliminary data.</text>
</comment>
<dbReference type="GO" id="GO:0000160">
    <property type="term" value="P:phosphorelay signal transduction system"/>
    <property type="evidence" value="ECO:0007669"/>
    <property type="project" value="InterPro"/>
</dbReference>
<reference evidence="6" key="1">
    <citation type="submission" date="2020-03" db="EMBL/GenBank/DDBJ databases">
        <title>Solimonas marina sp. nov., isolated from deep seawater of the Pacific Ocean.</title>
        <authorList>
            <person name="Liu X."/>
            <person name="Lai Q."/>
            <person name="Sun F."/>
            <person name="Gai Y."/>
            <person name="Li G."/>
            <person name="Shao Z."/>
        </authorList>
    </citation>
    <scope>NUCLEOTIDE SEQUENCE</scope>
    <source>
        <strain evidence="6">C16B3</strain>
    </source>
</reference>
<dbReference type="PROSITE" id="PS50110">
    <property type="entry name" value="RESPONSE_REGULATORY"/>
    <property type="match status" value="1"/>
</dbReference>
<feature type="domain" description="Response regulatory" evidence="5">
    <location>
        <begin position="6"/>
        <end position="122"/>
    </location>
</feature>
<keyword evidence="1 3" id="KW-0597">Phosphoprotein</keyword>
<dbReference type="AlphaFoldDB" id="A0A969W811"/>
<dbReference type="GO" id="GO:0006355">
    <property type="term" value="P:regulation of DNA-templated transcription"/>
    <property type="evidence" value="ECO:0007669"/>
    <property type="project" value="InterPro"/>
</dbReference>
<evidence type="ECO:0000313" key="7">
    <source>
        <dbReference type="Proteomes" id="UP000653472"/>
    </source>
</evidence>
<sequence>MSATVRIALADDQALVRHGLRALLEGLGGIEVAVEAEDGAALLQALQHQRVDVVVSDVRMPGHSGIEVARALRARGDYTPVLLLTTFDEPALMHGARNAGAQGFMLKDAAPEELQHAIAQLAAGATLFAPVSTTKLASVADDATPAHLTAREADVLRLVAGGYSNKEIGRTLGISDGTVRNHLTDIMARLEARDRTHAVMKAIAARLI</sequence>
<dbReference type="RefSeq" id="WP_168146419.1">
    <property type="nucleotide sequence ID" value="NZ_JAAVXB010000001.1"/>
</dbReference>
<dbReference type="PANTHER" id="PTHR43214">
    <property type="entry name" value="TWO-COMPONENT RESPONSE REGULATOR"/>
    <property type="match status" value="1"/>
</dbReference>
<dbReference type="Proteomes" id="UP000653472">
    <property type="component" value="Unassembled WGS sequence"/>
</dbReference>
<evidence type="ECO:0000256" key="3">
    <source>
        <dbReference type="PROSITE-ProRule" id="PRU00169"/>
    </source>
</evidence>
<accession>A0A969W811</accession>
<dbReference type="SUPFAM" id="SSF46894">
    <property type="entry name" value="C-terminal effector domain of the bipartite response regulators"/>
    <property type="match status" value="1"/>
</dbReference>
<dbReference type="CDD" id="cd17535">
    <property type="entry name" value="REC_NarL-like"/>
    <property type="match status" value="1"/>
</dbReference>
<dbReference type="Pfam" id="PF00196">
    <property type="entry name" value="GerE"/>
    <property type="match status" value="1"/>
</dbReference>
<dbReference type="SMART" id="SM00421">
    <property type="entry name" value="HTH_LUXR"/>
    <property type="match status" value="1"/>
</dbReference>
<dbReference type="Pfam" id="PF00072">
    <property type="entry name" value="Response_reg"/>
    <property type="match status" value="1"/>
</dbReference>
<evidence type="ECO:0000256" key="1">
    <source>
        <dbReference type="ARBA" id="ARBA00022553"/>
    </source>
</evidence>
<keyword evidence="2" id="KW-0238">DNA-binding</keyword>
<name>A0A969W811_9GAMM</name>
<dbReference type="InterPro" id="IPR058245">
    <property type="entry name" value="NreC/VraR/RcsB-like_REC"/>
</dbReference>
<evidence type="ECO:0000259" key="5">
    <source>
        <dbReference type="PROSITE" id="PS50110"/>
    </source>
</evidence>
<dbReference type="PRINTS" id="PR00038">
    <property type="entry name" value="HTHLUXR"/>
</dbReference>
<gene>
    <name evidence="6" type="ORF">G7Y82_02565</name>
</gene>
<keyword evidence="7" id="KW-1185">Reference proteome</keyword>
<feature type="modified residue" description="4-aspartylphosphate" evidence="3">
    <location>
        <position position="57"/>
    </location>
</feature>
<dbReference type="EMBL" id="JAAVXB010000001">
    <property type="protein sequence ID" value="NKF21184.1"/>
    <property type="molecule type" value="Genomic_DNA"/>
</dbReference>
<dbReference type="CDD" id="cd06170">
    <property type="entry name" value="LuxR_C_like"/>
    <property type="match status" value="1"/>
</dbReference>
<dbReference type="InterPro" id="IPR001789">
    <property type="entry name" value="Sig_transdc_resp-reg_receiver"/>
</dbReference>
<feature type="domain" description="HTH luxR-type" evidence="4">
    <location>
        <begin position="141"/>
        <end position="206"/>
    </location>
</feature>
<organism evidence="6 7">
    <name type="scientific">Solimonas marina</name>
    <dbReference type="NCBI Taxonomy" id="2714601"/>
    <lineage>
        <taxon>Bacteria</taxon>
        <taxon>Pseudomonadati</taxon>
        <taxon>Pseudomonadota</taxon>
        <taxon>Gammaproteobacteria</taxon>
        <taxon>Nevskiales</taxon>
        <taxon>Nevskiaceae</taxon>
        <taxon>Solimonas</taxon>
    </lineage>
</organism>
<evidence type="ECO:0000259" key="4">
    <source>
        <dbReference type="PROSITE" id="PS50043"/>
    </source>
</evidence>
<proteinExistence type="predicted"/>
<evidence type="ECO:0000256" key="2">
    <source>
        <dbReference type="ARBA" id="ARBA00023125"/>
    </source>
</evidence>
<dbReference type="InterPro" id="IPR011006">
    <property type="entry name" value="CheY-like_superfamily"/>
</dbReference>
<dbReference type="PROSITE" id="PS50043">
    <property type="entry name" value="HTH_LUXR_2"/>
    <property type="match status" value="1"/>
</dbReference>
<protein>
    <submittedName>
        <fullName evidence="6">Response regulator transcription factor</fullName>
    </submittedName>
</protein>
<evidence type="ECO:0000313" key="6">
    <source>
        <dbReference type="EMBL" id="NKF21184.1"/>
    </source>
</evidence>